<evidence type="ECO:0000256" key="1">
    <source>
        <dbReference type="SAM" id="Coils"/>
    </source>
</evidence>
<reference evidence="2" key="1">
    <citation type="journal article" date="2021" name="Proc. Natl. Acad. Sci. U.S.A.">
        <title>A Catalog of Tens of Thousands of Viruses from Human Metagenomes Reveals Hidden Associations with Chronic Diseases.</title>
        <authorList>
            <person name="Tisza M.J."/>
            <person name="Buck C.B."/>
        </authorList>
    </citation>
    <scope>NUCLEOTIDE SEQUENCE</scope>
    <source>
        <strain evidence="2">Ctzeq1</strain>
    </source>
</reference>
<protein>
    <recommendedName>
        <fullName evidence="3">DUF1351 domain-containing protein</fullName>
    </recommendedName>
</protein>
<organism evidence="2">
    <name type="scientific">Podoviridae sp. ctzeq1</name>
    <dbReference type="NCBI Taxonomy" id="2826597"/>
    <lineage>
        <taxon>Viruses</taxon>
        <taxon>Duplodnaviria</taxon>
        <taxon>Heunggongvirae</taxon>
        <taxon>Uroviricota</taxon>
        <taxon>Caudoviricetes</taxon>
    </lineage>
</organism>
<dbReference type="EMBL" id="BK014787">
    <property type="protein sequence ID" value="DAD75700.1"/>
    <property type="molecule type" value="Genomic_DNA"/>
</dbReference>
<name>A0A8S5M0E0_9CAUD</name>
<feature type="coiled-coil region" evidence="1">
    <location>
        <begin position="213"/>
        <end position="241"/>
    </location>
</feature>
<evidence type="ECO:0000313" key="2">
    <source>
        <dbReference type="EMBL" id="DAD75700.1"/>
    </source>
</evidence>
<evidence type="ECO:0008006" key="3">
    <source>
        <dbReference type="Google" id="ProtNLM"/>
    </source>
</evidence>
<sequence length="309" mass="34382">MTTEFNLVLTTESKVLSTNIVEFEKQAEQFLATLTSKFETDDDFAAAKEEVKTLKEVEDKIRAAIKSAQSGEITALITSAENIAERFRQERLARDKLVKLKESEIKQNIINGALDEISEIRSKYESSVSLALEQTMPKSAITNRLEEATKNKRKLDGLVKSVNAEKTLILAELAQESARITARLKMIPVAHEHLFRDALQLVAGTDDLEPIIAERINAEQKRDAELKAKAEEEAKVKAEAQAVAEEMGAQSAVEKTQENSTALSEDVQEVFQFEVRIGLTATLSKAVEFARQVKAQFGLENNVSLKKMN</sequence>
<proteinExistence type="predicted"/>
<accession>A0A8S5M0E0</accession>
<keyword evidence="1" id="KW-0175">Coiled coil</keyword>